<sequence length="99" mass="10750">MPFMDMPFMDLLTWQQIALFVGTSGGAKEIKRVLGAGGGGRVRGYEGISCGREQAFRVERDAAAVRCVSYDDVSAVAEEAYYQALKATDEAADFLSEET</sequence>
<dbReference type="Proteomes" id="UP001472677">
    <property type="component" value="Unassembled WGS sequence"/>
</dbReference>
<evidence type="ECO:0000313" key="1">
    <source>
        <dbReference type="EMBL" id="KAK8515092.1"/>
    </source>
</evidence>
<protein>
    <submittedName>
        <fullName evidence="1">Uncharacterized protein</fullName>
    </submittedName>
</protein>
<reference evidence="1 2" key="1">
    <citation type="journal article" date="2024" name="G3 (Bethesda)">
        <title>Genome assembly of Hibiscus sabdariffa L. provides insights into metabolisms of medicinal natural products.</title>
        <authorList>
            <person name="Kim T."/>
        </authorList>
    </citation>
    <scope>NUCLEOTIDE SEQUENCE [LARGE SCALE GENOMIC DNA]</scope>
    <source>
        <strain evidence="1">TK-2024</strain>
        <tissue evidence="1">Old leaves</tissue>
    </source>
</reference>
<name>A0ABR2C6P2_9ROSI</name>
<keyword evidence="2" id="KW-1185">Reference proteome</keyword>
<comment type="caution">
    <text evidence="1">The sequence shown here is derived from an EMBL/GenBank/DDBJ whole genome shotgun (WGS) entry which is preliminary data.</text>
</comment>
<dbReference type="EMBL" id="JBBPBM010000065">
    <property type="protein sequence ID" value="KAK8515092.1"/>
    <property type="molecule type" value="Genomic_DNA"/>
</dbReference>
<organism evidence="1 2">
    <name type="scientific">Hibiscus sabdariffa</name>
    <name type="common">roselle</name>
    <dbReference type="NCBI Taxonomy" id="183260"/>
    <lineage>
        <taxon>Eukaryota</taxon>
        <taxon>Viridiplantae</taxon>
        <taxon>Streptophyta</taxon>
        <taxon>Embryophyta</taxon>
        <taxon>Tracheophyta</taxon>
        <taxon>Spermatophyta</taxon>
        <taxon>Magnoliopsida</taxon>
        <taxon>eudicotyledons</taxon>
        <taxon>Gunneridae</taxon>
        <taxon>Pentapetalae</taxon>
        <taxon>rosids</taxon>
        <taxon>malvids</taxon>
        <taxon>Malvales</taxon>
        <taxon>Malvaceae</taxon>
        <taxon>Malvoideae</taxon>
        <taxon>Hibiscus</taxon>
    </lineage>
</organism>
<accession>A0ABR2C6P2</accession>
<proteinExistence type="predicted"/>
<evidence type="ECO:0000313" key="2">
    <source>
        <dbReference type="Proteomes" id="UP001472677"/>
    </source>
</evidence>
<gene>
    <name evidence="1" type="ORF">V6N12_001252</name>
</gene>